<comment type="similarity">
    <text evidence="10">Belongs to the G-protein coupled receptor 1 family.</text>
</comment>
<dbReference type="AlphaFoldDB" id="A0A8C4WQD3"/>
<dbReference type="InterPro" id="IPR047132">
    <property type="entry name" value="Olfact_rcpt_6C-like"/>
</dbReference>
<evidence type="ECO:0000313" key="13">
    <source>
        <dbReference type="Ensembl" id="ENSGEVP00005019280.1"/>
    </source>
</evidence>
<dbReference type="Ensembl" id="ENSGEVT00005020259.1">
    <property type="protein sequence ID" value="ENSGEVP00005019280.1"/>
    <property type="gene ID" value="ENSGEVG00005013666.1"/>
</dbReference>
<dbReference type="PROSITE" id="PS00237">
    <property type="entry name" value="G_PROTEIN_RECEP_F1_1"/>
    <property type="match status" value="1"/>
</dbReference>
<evidence type="ECO:0000256" key="8">
    <source>
        <dbReference type="ARBA" id="ARBA00023170"/>
    </source>
</evidence>
<dbReference type="PANTHER" id="PTHR26454:SF18">
    <property type="entry name" value="OLFACTORY RECEPTOR 6C76"/>
    <property type="match status" value="1"/>
</dbReference>
<dbReference type="GeneTree" id="ENSGT01140000282532"/>
<organism evidence="13 14">
    <name type="scientific">Gopherus evgoodei</name>
    <name type="common">Goodes thornscrub tortoise</name>
    <dbReference type="NCBI Taxonomy" id="1825980"/>
    <lineage>
        <taxon>Eukaryota</taxon>
        <taxon>Metazoa</taxon>
        <taxon>Chordata</taxon>
        <taxon>Craniata</taxon>
        <taxon>Vertebrata</taxon>
        <taxon>Euteleostomi</taxon>
        <taxon>Archelosauria</taxon>
        <taxon>Testudinata</taxon>
        <taxon>Testudines</taxon>
        <taxon>Cryptodira</taxon>
        <taxon>Durocryptodira</taxon>
        <taxon>Testudinoidea</taxon>
        <taxon>Testudinidae</taxon>
        <taxon>Gopherus</taxon>
    </lineage>
</organism>
<dbReference type="Gene3D" id="1.20.1070.10">
    <property type="entry name" value="Rhodopsin 7-helix transmembrane proteins"/>
    <property type="match status" value="1"/>
</dbReference>
<feature type="transmembrane region" description="Helical" evidence="11">
    <location>
        <begin position="47"/>
        <end position="72"/>
    </location>
</feature>
<evidence type="ECO:0000256" key="7">
    <source>
        <dbReference type="ARBA" id="ARBA00023136"/>
    </source>
</evidence>
<keyword evidence="9 10" id="KW-0807">Transducer</keyword>
<accession>A0A8C4WQD3</accession>
<dbReference type="SUPFAM" id="SSF81321">
    <property type="entry name" value="Family A G protein-coupled receptor-like"/>
    <property type="match status" value="1"/>
</dbReference>
<name>A0A8C4WQD3_9SAUR</name>
<keyword evidence="14" id="KW-1185">Reference proteome</keyword>
<reference evidence="13" key="2">
    <citation type="submission" date="2025-09" db="UniProtKB">
        <authorList>
            <consortium name="Ensembl"/>
        </authorList>
    </citation>
    <scope>IDENTIFICATION</scope>
</reference>
<dbReference type="GO" id="GO:0004984">
    <property type="term" value="F:olfactory receptor activity"/>
    <property type="evidence" value="ECO:0007669"/>
    <property type="project" value="InterPro"/>
</dbReference>
<dbReference type="InterPro" id="IPR000276">
    <property type="entry name" value="GPCR_Rhodpsn"/>
</dbReference>
<sequence length="336" mass="36655">MTASFTVPASRGSKEEGNRDLITAVGMANQTWVTEFILLGFPNLWGLQVLLFIVLLLTYVLTVTGNLVILVLTLSDQRLHTHMYFFLGNLSFLELVFTSVIIPKALANMALGSQTISLTGCFAQSFLYFILGTTEFLLLAAMSFDRYVAICNPLRYTAIMSGQVCTLLALGSWIGGILILIAPTIVLLQLPFCGPNVINHFFCDSTPLIKLACADTWLIECIGFITALLSLLGTLAITLVSYIKIISTVMHVPSGHGRQKTFSTCTSHIIVVSITYGSCIFMYVKPMWSGGLDLSKTVAVLNTVVSPLLNPFIYSLRNRQVQEAVRKAIGQSAGCC</sequence>
<dbReference type="InterPro" id="IPR000725">
    <property type="entry name" value="Olfact_rcpt"/>
</dbReference>
<evidence type="ECO:0000256" key="1">
    <source>
        <dbReference type="ARBA" id="ARBA00004651"/>
    </source>
</evidence>
<feature type="transmembrane region" description="Helical" evidence="11">
    <location>
        <begin position="264"/>
        <end position="284"/>
    </location>
</feature>
<evidence type="ECO:0000256" key="4">
    <source>
        <dbReference type="ARBA" id="ARBA00022725"/>
    </source>
</evidence>
<comment type="subcellular location">
    <subcellularLocation>
        <location evidence="1 11">Cell membrane</location>
        <topology evidence="1 11">Multi-pass membrane protein</topology>
    </subcellularLocation>
</comment>
<dbReference type="Pfam" id="PF13853">
    <property type="entry name" value="7tm_4"/>
    <property type="match status" value="1"/>
</dbReference>
<feature type="domain" description="G-protein coupled receptors family 1 profile" evidence="12">
    <location>
        <begin position="65"/>
        <end position="314"/>
    </location>
</feature>
<dbReference type="InterPro" id="IPR017452">
    <property type="entry name" value="GPCR_Rhodpsn_7TM"/>
</dbReference>
<feature type="transmembrane region" description="Helical" evidence="11">
    <location>
        <begin position="84"/>
        <end position="106"/>
    </location>
</feature>
<keyword evidence="5 11" id="KW-1133">Transmembrane helix</keyword>
<evidence type="ECO:0000313" key="14">
    <source>
        <dbReference type="Proteomes" id="UP000694390"/>
    </source>
</evidence>
<evidence type="ECO:0000256" key="11">
    <source>
        <dbReference type="RuleBase" id="RU363047"/>
    </source>
</evidence>
<keyword evidence="6 10" id="KW-0297">G-protein coupled receptor</keyword>
<evidence type="ECO:0000256" key="9">
    <source>
        <dbReference type="ARBA" id="ARBA00023224"/>
    </source>
</evidence>
<dbReference type="OrthoDB" id="9902777at2759"/>
<dbReference type="PROSITE" id="PS50262">
    <property type="entry name" value="G_PROTEIN_RECEP_F1_2"/>
    <property type="match status" value="1"/>
</dbReference>
<feature type="transmembrane region" description="Helical" evidence="11">
    <location>
        <begin position="126"/>
        <end position="144"/>
    </location>
</feature>
<evidence type="ECO:0000259" key="12">
    <source>
        <dbReference type="PROSITE" id="PS50262"/>
    </source>
</evidence>
<keyword evidence="2 11" id="KW-1003">Cell membrane</keyword>
<evidence type="ECO:0000256" key="10">
    <source>
        <dbReference type="RuleBase" id="RU000688"/>
    </source>
</evidence>
<dbReference type="PANTHER" id="PTHR26454">
    <property type="entry name" value="OLFACTORY RECEPTOR"/>
    <property type="match status" value="1"/>
</dbReference>
<feature type="transmembrane region" description="Helical" evidence="11">
    <location>
        <begin position="217"/>
        <end position="243"/>
    </location>
</feature>
<keyword evidence="3 10" id="KW-0812">Transmembrane</keyword>
<dbReference type="PRINTS" id="PR00245">
    <property type="entry name" value="OLFACTORYR"/>
</dbReference>
<protein>
    <recommendedName>
        <fullName evidence="11">Olfactory receptor</fullName>
    </recommendedName>
</protein>
<feature type="transmembrane region" description="Helical" evidence="11">
    <location>
        <begin position="164"/>
        <end position="188"/>
    </location>
</feature>
<proteinExistence type="inferred from homology"/>
<evidence type="ECO:0000256" key="2">
    <source>
        <dbReference type="ARBA" id="ARBA00022475"/>
    </source>
</evidence>
<dbReference type="PRINTS" id="PR00237">
    <property type="entry name" value="GPCRRHODOPSN"/>
</dbReference>
<evidence type="ECO:0000256" key="6">
    <source>
        <dbReference type="ARBA" id="ARBA00023040"/>
    </source>
</evidence>
<dbReference type="CDD" id="cd15912">
    <property type="entry name" value="7tmA_OR6C-like"/>
    <property type="match status" value="1"/>
</dbReference>
<dbReference type="GO" id="GO:0005886">
    <property type="term" value="C:plasma membrane"/>
    <property type="evidence" value="ECO:0007669"/>
    <property type="project" value="UniProtKB-SubCell"/>
</dbReference>
<dbReference type="FunFam" id="1.20.1070.10:FF:000013">
    <property type="entry name" value="Olfactory receptor"/>
    <property type="match status" value="1"/>
</dbReference>
<dbReference type="GO" id="GO:0004930">
    <property type="term" value="F:G protein-coupled receptor activity"/>
    <property type="evidence" value="ECO:0007669"/>
    <property type="project" value="UniProtKB-KW"/>
</dbReference>
<keyword evidence="11" id="KW-0716">Sensory transduction</keyword>
<feature type="transmembrane region" description="Helical" evidence="11">
    <location>
        <begin position="296"/>
        <end position="316"/>
    </location>
</feature>
<reference evidence="13" key="1">
    <citation type="submission" date="2025-08" db="UniProtKB">
        <authorList>
            <consortium name="Ensembl"/>
        </authorList>
    </citation>
    <scope>IDENTIFICATION</scope>
</reference>
<keyword evidence="7 11" id="KW-0472">Membrane</keyword>
<evidence type="ECO:0000256" key="5">
    <source>
        <dbReference type="ARBA" id="ARBA00022989"/>
    </source>
</evidence>
<keyword evidence="8 10" id="KW-0675">Receptor</keyword>
<keyword evidence="4 11" id="KW-0552">Olfaction</keyword>
<evidence type="ECO:0000256" key="3">
    <source>
        <dbReference type="ARBA" id="ARBA00022692"/>
    </source>
</evidence>
<dbReference type="Proteomes" id="UP000694390">
    <property type="component" value="Unassembled WGS sequence"/>
</dbReference>